<evidence type="ECO:0000313" key="1">
    <source>
        <dbReference type="EMBL" id="KAH7919498.1"/>
    </source>
</evidence>
<feature type="non-terminal residue" evidence="1">
    <location>
        <position position="594"/>
    </location>
</feature>
<dbReference type="Proteomes" id="UP000790709">
    <property type="component" value="Unassembled WGS sequence"/>
</dbReference>
<reference evidence="1" key="1">
    <citation type="journal article" date="2021" name="New Phytol.">
        <title>Evolutionary innovations through gain and loss of genes in the ectomycorrhizal Boletales.</title>
        <authorList>
            <person name="Wu G."/>
            <person name="Miyauchi S."/>
            <person name="Morin E."/>
            <person name="Kuo A."/>
            <person name="Drula E."/>
            <person name="Varga T."/>
            <person name="Kohler A."/>
            <person name="Feng B."/>
            <person name="Cao Y."/>
            <person name="Lipzen A."/>
            <person name="Daum C."/>
            <person name="Hundley H."/>
            <person name="Pangilinan J."/>
            <person name="Johnson J."/>
            <person name="Barry K."/>
            <person name="LaButti K."/>
            <person name="Ng V."/>
            <person name="Ahrendt S."/>
            <person name="Min B."/>
            <person name="Choi I.G."/>
            <person name="Park H."/>
            <person name="Plett J.M."/>
            <person name="Magnuson J."/>
            <person name="Spatafora J.W."/>
            <person name="Nagy L.G."/>
            <person name="Henrissat B."/>
            <person name="Grigoriev I.V."/>
            <person name="Yang Z.L."/>
            <person name="Xu J."/>
            <person name="Martin F.M."/>
        </authorList>
    </citation>
    <scope>NUCLEOTIDE SEQUENCE</scope>
    <source>
        <strain evidence="1">KUC20120723A-06</strain>
    </source>
</reference>
<dbReference type="EMBL" id="MU266654">
    <property type="protein sequence ID" value="KAH7919498.1"/>
    <property type="molecule type" value="Genomic_DNA"/>
</dbReference>
<name>A0ACB8B3Q7_9AGAM</name>
<keyword evidence="2" id="KW-1185">Reference proteome</keyword>
<accession>A0ACB8B3Q7</accession>
<organism evidence="1 2">
    <name type="scientific">Leucogyrophana mollusca</name>
    <dbReference type="NCBI Taxonomy" id="85980"/>
    <lineage>
        <taxon>Eukaryota</taxon>
        <taxon>Fungi</taxon>
        <taxon>Dikarya</taxon>
        <taxon>Basidiomycota</taxon>
        <taxon>Agaricomycotina</taxon>
        <taxon>Agaricomycetes</taxon>
        <taxon>Agaricomycetidae</taxon>
        <taxon>Boletales</taxon>
        <taxon>Boletales incertae sedis</taxon>
        <taxon>Leucogyrophana</taxon>
    </lineage>
</organism>
<comment type="caution">
    <text evidence="1">The sequence shown here is derived from an EMBL/GenBank/DDBJ whole genome shotgun (WGS) entry which is preliminary data.</text>
</comment>
<evidence type="ECO:0000313" key="2">
    <source>
        <dbReference type="Proteomes" id="UP000790709"/>
    </source>
</evidence>
<proteinExistence type="predicted"/>
<gene>
    <name evidence="1" type="ORF">BV22DRAFT_1075143</name>
</gene>
<sequence length="594" mass="66172">MPTVWAFSGDSKDPACPWIQARTENFMRHLKKCERQSHETRARAEVICIERGWLRDPDAEPEPALPPNPGTYSLNSPLPTVYHPLHPLSIQVPPSLATPGSSTSQLTSPLLLSQPAVAATSTSAPPFSGLYPISHAPSPAASPSFLLPDLGTPSSFGSRSSSPLVLSQSVNAVDSGSRPPSSKRMRVLSSSKSQYNEMPTWTSSHQERLSSHIARITASCGFPYSWIENPAVRAFFGDLLPGATPISSYQLTHRFVPQEVEKFRAAAKESCRGEEATLQTDGWTGINFHHLLAFMMTTARREVHTIRVQDVSSERNTAENLVTLLKNVMEDVQKNWGVNVVAITSDASGESRAARKRLVKQFPWLVAPDCYAHQINLIVGDYFKAPVVTIYKDYTKKATELITWLRSKTIVLSLLRDIQVALNQSAQRHRVLSVIRAVLTRWTAHFLAFRRLLDLKWALDILVKQENDRGPGEKKIITGDAAARGKAREMFALIDSPLFWQITTRTVKHIEPLSLAVNFAQAAHCRLDEVLIIFAYLCLRYQQLHNEGSSQDHDLIAVIIASLETRWSKCDQDIFIAAVILNPLYKIEPFAQLS</sequence>
<protein>
    <submittedName>
        <fullName evidence="1">Uncharacterized protein</fullName>
    </submittedName>
</protein>